<keyword evidence="5" id="KW-1185">Reference proteome</keyword>
<evidence type="ECO:0000313" key="5">
    <source>
        <dbReference type="Proteomes" id="UP001153148"/>
    </source>
</evidence>
<dbReference type="InterPro" id="IPR045199">
    <property type="entry name" value="ATAD2-like"/>
</dbReference>
<accession>A0ABN7NXB5</accession>
<name>A0ABN7NXB5_TIMPD</name>
<proteinExistence type="inferred from homology"/>
<dbReference type="PANTHER" id="PTHR23069:SF0">
    <property type="entry name" value="TAT-BINDING HOMOLOG 7"/>
    <property type="match status" value="1"/>
</dbReference>
<gene>
    <name evidence="4" type="ORF">TPAB3V08_LOCUS7130</name>
</gene>
<feature type="non-terminal residue" evidence="4">
    <location>
        <position position="1"/>
    </location>
</feature>
<dbReference type="EMBL" id="CAJPIN010011572">
    <property type="protein sequence ID" value="CAG2060172.1"/>
    <property type="molecule type" value="Genomic_DNA"/>
</dbReference>
<evidence type="ECO:0000256" key="3">
    <source>
        <dbReference type="ARBA" id="ARBA00022840"/>
    </source>
</evidence>
<reference evidence="4" key="1">
    <citation type="submission" date="2021-03" db="EMBL/GenBank/DDBJ databases">
        <authorList>
            <person name="Tran Van P."/>
        </authorList>
    </citation>
    <scope>NUCLEOTIDE SEQUENCE</scope>
</reference>
<evidence type="ECO:0000313" key="4">
    <source>
        <dbReference type="EMBL" id="CAG2060172.1"/>
    </source>
</evidence>
<comment type="caution">
    <text evidence="4">The sequence shown here is derived from an EMBL/GenBank/DDBJ whole genome shotgun (WGS) entry which is preliminary data.</text>
</comment>
<sequence>WLQVFHEVCRNLPAIIYVPKISQWWQLAPESVHAIFLAQLQNLDPGLPILLLGTSDVPYSTLPSQVCSLFSEYRGEVFMLQDPQASEREAFFFPLLNIEATRPPKMIRKKKVLQLAHCNKHTSASKGPFECGREETWREALSSYCGEPGRKECSASYHGEPGRKEGSASYHGEPESLHLSILAMVLEPMEALPIAPPPEPPKLSEQELRDLYEKEEDSLSELRIFLRQICAKLARNR</sequence>
<protein>
    <submittedName>
        <fullName evidence="4">Uncharacterized protein</fullName>
    </submittedName>
</protein>
<feature type="non-terminal residue" evidence="4">
    <location>
        <position position="237"/>
    </location>
</feature>
<keyword evidence="2" id="KW-0547">Nucleotide-binding</keyword>
<evidence type="ECO:0000256" key="1">
    <source>
        <dbReference type="ARBA" id="ARBA00006914"/>
    </source>
</evidence>
<dbReference type="PANTHER" id="PTHR23069">
    <property type="entry name" value="AAA DOMAIN-CONTAINING"/>
    <property type="match status" value="1"/>
</dbReference>
<evidence type="ECO:0000256" key="2">
    <source>
        <dbReference type="ARBA" id="ARBA00022741"/>
    </source>
</evidence>
<organism evidence="4 5">
    <name type="scientific">Timema podura</name>
    <name type="common">Walking stick</name>
    <dbReference type="NCBI Taxonomy" id="61482"/>
    <lineage>
        <taxon>Eukaryota</taxon>
        <taxon>Metazoa</taxon>
        <taxon>Ecdysozoa</taxon>
        <taxon>Arthropoda</taxon>
        <taxon>Hexapoda</taxon>
        <taxon>Insecta</taxon>
        <taxon>Pterygota</taxon>
        <taxon>Neoptera</taxon>
        <taxon>Polyneoptera</taxon>
        <taxon>Phasmatodea</taxon>
        <taxon>Timematodea</taxon>
        <taxon>Timematoidea</taxon>
        <taxon>Timematidae</taxon>
        <taxon>Timema</taxon>
    </lineage>
</organism>
<dbReference type="Proteomes" id="UP001153148">
    <property type="component" value="Unassembled WGS sequence"/>
</dbReference>
<keyword evidence="3" id="KW-0067">ATP-binding</keyword>
<comment type="similarity">
    <text evidence="1">Belongs to the AAA ATPase family.</text>
</comment>